<dbReference type="EMBL" id="BARS01025274">
    <property type="protein sequence ID" value="GAG02270.1"/>
    <property type="molecule type" value="Genomic_DNA"/>
</dbReference>
<proteinExistence type="predicted"/>
<reference evidence="1" key="1">
    <citation type="journal article" date="2014" name="Front. Microbiol.">
        <title>High frequency of phylogenetically diverse reductive dehalogenase-homologous genes in deep subseafloor sedimentary metagenomes.</title>
        <authorList>
            <person name="Kawai M."/>
            <person name="Futagami T."/>
            <person name="Toyoda A."/>
            <person name="Takaki Y."/>
            <person name="Nishi S."/>
            <person name="Hori S."/>
            <person name="Arai W."/>
            <person name="Tsubouchi T."/>
            <person name="Morono Y."/>
            <person name="Uchiyama I."/>
            <person name="Ito T."/>
            <person name="Fujiyama A."/>
            <person name="Inagaki F."/>
            <person name="Takami H."/>
        </authorList>
    </citation>
    <scope>NUCLEOTIDE SEQUENCE</scope>
    <source>
        <strain evidence="1">Expedition CK06-06</strain>
    </source>
</reference>
<organism evidence="1">
    <name type="scientific">marine sediment metagenome</name>
    <dbReference type="NCBI Taxonomy" id="412755"/>
    <lineage>
        <taxon>unclassified sequences</taxon>
        <taxon>metagenomes</taxon>
        <taxon>ecological metagenomes</taxon>
    </lineage>
</organism>
<comment type="caution">
    <text evidence="1">The sequence shown here is derived from an EMBL/GenBank/DDBJ whole genome shotgun (WGS) entry which is preliminary data.</text>
</comment>
<name>X0U9N9_9ZZZZ</name>
<sequence length="46" mass="5505">MKTIEEQFIDWESEVFGFGYGSGEEHILKALKEFFETIELKEIKDY</sequence>
<evidence type="ECO:0000313" key="1">
    <source>
        <dbReference type="EMBL" id="GAG02270.1"/>
    </source>
</evidence>
<gene>
    <name evidence="1" type="ORF">S01H1_39968</name>
</gene>
<protein>
    <submittedName>
        <fullName evidence="1">Uncharacterized protein</fullName>
    </submittedName>
</protein>
<feature type="non-terminal residue" evidence="1">
    <location>
        <position position="46"/>
    </location>
</feature>
<accession>X0U9N9</accession>
<dbReference type="AlphaFoldDB" id="X0U9N9"/>